<gene>
    <name evidence="3" type="ordered locus">CJA_3730</name>
</gene>
<dbReference type="InterPro" id="IPR051396">
    <property type="entry name" value="Bact_Antivir_Def_Nuclease"/>
</dbReference>
<name>B3PHY7_CELJU</name>
<dbReference type="InterPro" id="IPR034139">
    <property type="entry name" value="TOPRIM_OLD"/>
</dbReference>
<dbReference type="InterPro" id="IPR027417">
    <property type="entry name" value="P-loop_NTPase"/>
</dbReference>
<evidence type="ECO:0000259" key="1">
    <source>
        <dbReference type="Pfam" id="PF13175"/>
    </source>
</evidence>
<organism evidence="3 4">
    <name type="scientific">Cellvibrio japonicus (strain Ueda107)</name>
    <name type="common">Pseudomonas fluorescens subsp. cellulosa</name>
    <dbReference type="NCBI Taxonomy" id="498211"/>
    <lineage>
        <taxon>Bacteria</taxon>
        <taxon>Pseudomonadati</taxon>
        <taxon>Pseudomonadota</taxon>
        <taxon>Gammaproteobacteria</taxon>
        <taxon>Cellvibrionales</taxon>
        <taxon>Cellvibrionaceae</taxon>
        <taxon>Cellvibrio</taxon>
    </lineage>
</organism>
<dbReference type="RefSeq" id="WP_012489302.1">
    <property type="nucleotide sequence ID" value="NC_010995.1"/>
</dbReference>
<accession>B3PHY7</accession>
<dbReference type="CDD" id="cd01026">
    <property type="entry name" value="TOPRIM_OLD"/>
    <property type="match status" value="1"/>
</dbReference>
<proteinExistence type="predicted"/>
<dbReference type="PANTHER" id="PTHR43581">
    <property type="entry name" value="ATP/GTP PHOSPHATASE"/>
    <property type="match status" value="1"/>
</dbReference>
<keyword evidence="4" id="KW-1185">Reference proteome</keyword>
<feature type="domain" description="OLD protein-like TOPRIM" evidence="2">
    <location>
        <begin position="483"/>
        <end position="546"/>
    </location>
</feature>
<reference evidence="3 4" key="1">
    <citation type="journal article" date="2008" name="J. Bacteriol.">
        <title>Insights into plant cell wall degradation from the genome sequence of the soil bacterium Cellvibrio japonicus.</title>
        <authorList>
            <person name="Deboy R.T."/>
            <person name="Mongodin E.F."/>
            <person name="Fouts D.E."/>
            <person name="Tailford L.E."/>
            <person name="Khouri H."/>
            <person name="Emerson J.B."/>
            <person name="Mohamoud Y."/>
            <person name="Watkins K."/>
            <person name="Henrissat B."/>
            <person name="Gilbert H.J."/>
            <person name="Nelson K.E."/>
        </authorList>
    </citation>
    <scope>NUCLEOTIDE SEQUENCE [LARGE SCALE GENOMIC DNA]</scope>
    <source>
        <strain evidence="3 4">Ueda107</strain>
    </source>
</reference>
<dbReference type="EMBL" id="CP000934">
    <property type="protein sequence ID" value="ACE85267.1"/>
    <property type="molecule type" value="Genomic_DNA"/>
</dbReference>
<dbReference type="SUPFAM" id="SSF52540">
    <property type="entry name" value="P-loop containing nucleoside triphosphate hydrolases"/>
    <property type="match status" value="1"/>
</dbReference>
<dbReference type="HOGENOM" id="CLU_023912_0_0_6"/>
<dbReference type="PANTHER" id="PTHR43581:SF2">
    <property type="entry name" value="EXCINUCLEASE ATPASE SUBUNIT"/>
    <property type="match status" value="1"/>
</dbReference>
<dbReference type="Gene3D" id="3.40.50.300">
    <property type="entry name" value="P-loop containing nucleotide triphosphate hydrolases"/>
    <property type="match status" value="1"/>
</dbReference>
<dbReference type="AlphaFoldDB" id="B3PHY7"/>
<feature type="domain" description="Endonuclease GajA/Old nuclease/RecF-like AAA" evidence="1">
    <location>
        <begin position="1"/>
        <end position="423"/>
    </location>
</feature>
<evidence type="ECO:0000259" key="2">
    <source>
        <dbReference type="Pfam" id="PF20469"/>
    </source>
</evidence>
<dbReference type="KEGG" id="cja:CJA_3730"/>
<sequence>MYLESLTIKNFRKFKDKNNAVHFVGSKEIAVKKDQEKQSLVAPSSTLIIGKNNTGKTTIARALNLIINKLKPKAYDFNIDYLRELLTLYETTLAENESIEELETPSIEFKLQIKVNIKKTTKPDDPKDEDDSDIVNNLYQFIPISSSTPDLIEIIVKAHMREDSAFRNEVSDVIRADYSKIDKNKIAIKKMELLCRFLNSDQNLYKTSYFTSAGVEVADPALSELIQVKEIKANRHLSEKVLSDVYQKIISSQYAANEEDKNRLIQSIKNINDEIDGSVGEKSDSISEILKEIEDSHHVGVSLTGNVSESSILKNLIKYSFRDGDDFIPEDQFGLGYVNLLNIIGEIIHYIDGYEDNSHQNRVNLLFIEEPEAFMHPQMQEFFITRIDNAVQRILELATGKKKTNSKSLHCQIVITTHSSHIVNSKIHSCNSFDNINYLTSINKFSQVIKLDDAIVCGKQNPDIDDDLKFIKKHIKYKVSELFFADAIIFVEGVTEETLSHFYLEKNKTLRNYYVSIFNINGAHGELYYPLIKALQIPCLVVTDLDIKREACEKNETNPDHKKEAECNYCGKVAGVDDHKEFKQITSLQKRITTNSTIAKFNKVALNEDTNNTKLDAINYFASDNLYVVFQKDPIQGQYATSFEEALILSNFDNDVLNSVLESCKPAIYKSIVSPKGDKNTSNLISRSFEFQRKLKNSKSEFANNLLYKIIIDEENSPKLPTYIQDGIDWLANRLTPRGDVMEENNNVAN</sequence>
<protein>
    <submittedName>
        <fullName evidence="3">Uncharacterized protein</fullName>
    </submittedName>
</protein>
<evidence type="ECO:0000313" key="3">
    <source>
        <dbReference type="EMBL" id="ACE85267.1"/>
    </source>
</evidence>
<dbReference type="OrthoDB" id="3322489at2"/>
<evidence type="ECO:0000313" key="4">
    <source>
        <dbReference type="Proteomes" id="UP000001036"/>
    </source>
</evidence>
<dbReference type="InterPro" id="IPR041685">
    <property type="entry name" value="AAA_GajA/Old/RecF-like"/>
</dbReference>
<dbReference type="STRING" id="498211.CJA_3730"/>
<dbReference type="eggNOG" id="COG3593">
    <property type="taxonomic scope" value="Bacteria"/>
</dbReference>
<dbReference type="Pfam" id="PF20469">
    <property type="entry name" value="OLD-like_TOPRIM"/>
    <property type="match status" value="1"/>
</dbReference>
<dbReference type="Pfam" id="PF13175">
    <property type="entry name" value="AAA_15"/>
    <property type="match status" value="1"/>
</dbReference>
<dbReference type="Proteomes" id="UP000001036">
    <property type="component" value="Chromosome"/>
</dbReference>